<name>A0A139Q8A3_STRMT</name>
<dbReference type="EMBL" id="LQOA01000031">
    <property type="protein sequence ID" value="KXT98786.1"/>
    <property type="molecule type" value="Genomic_DNA"/>
</dbReference>
<dbReference type="AlphaFoldDB" id="A0A139Q8A3"/>
<protein>
    <submittedName>
        <fullName evidence="1">Uncharacterized protein</fullName>
    </submittedName>
</protein>
<evidence type="ECO:0000313" key="1">
    <source>
        <dbReference type="EMBL" id="KXT98786.1"/>
    </source>
</evidence>
<proteinExistence type="predicted"/>
<dbReference type="Proteomes" id="UP000070136">
    <property type="component" value="Unassembled WGS sequence"/>
</dbReference>
<comment type="caution">
    <text evidence="1">The sequence shown here is derived from an EMBL/GenBank/DDBJ whole genome shotgun (WGS) entry which is preliminary data.</text>
</comment>
<organism evidence="1 2">
    <name type="scientific">Streptococcus mitis</name>
    <dbReference type="NCBI Taxonomy" id="28037"/>
    <lineage>
        <taxon>Bacteria</taxon>
        <taxon>Bacillati</taxon>
        <taxon>Bacillota</taxon>
        <taxon>Bacilli</taxon>
        <taxon>Lactobacillales</taxon>
        <taxon>Streptococcaceae</taxon>
        <taxon>Streptococcus</taxon>
        <taxon>Streptococcus mitis group</taxon>
    </lineage>
</organism>
<accession>A0A139Q8A3</accession>
<gene>
    <name evidence="1" type="ORF">SMIDD28_00964</name>
</gene>
<reference evidence="1 2" key="1">
    <citation type="submission" date="2016-01" db="EMBL/GenBank/DDBJ databases">
        <title>Highly variable Streptococcus oralis are common among viridans streptococci isolated from primates.</title>
        <authorList>
            <person name="Denapaite D."/>
            <person name="Rieger M."/>
            <person name="Koendgen S."/>
            <person name="Brueckner R."/>
            <person name="Ochigava I."/>
            <person name="Kappeler P."/>
            <person name="Maetz-Rensing K."/>
            <person name="Leendertz F."/>
            <person name="Hakenbeck R."/>
        </authorList>
    </citation>
    <scope>NUCLEOTIDE SEQUENCE [LARGE SCALE GENOMIC DNA]</scope>
    <source>
        <strain evidence="1 2">DD28</strain>
    </source>
</reference>
<sequence length="44" mass="5072">MNRSFITQVKKVNGQKVYYQSYYAEAVQPLIVMLETPLSETGFV</sequence>
<dbReference type="PATRIC" id="fig|28037.234.peg.1004"/>
<evidence type="ECO:0000313" key="2">
    <source>
        <dbReference type="Proteomes" id="UP000070136"/>
    </source>
</evidence>